<dbReference type="EMBL" id="ABLC01000043">
    <property type="protein sequence ID" value="EDT04202.1"/>
    <property type="molecule type" value="Genomic_DNA"/>
</dbReference>
<dbReference type="InterPro" id="IPR014795">
    <property type="entry name" value="TacA_1-like"/>
</dbReference>
<dbReference type="Gene3D" id="1.20.5.780">
    <property type="entry name" value="Single helix bin"/>
    <property type="match status" value="1"/>
</dbReference>
<evidence type="ECO:0000256" key="2">
    <source>
        <dbReference type="ARBA" id="ARBA00049988"/>
    </source>
</evidence>
<evidence type="ECO:0000256" key="1">
    <source>
        <dbReference type="ARBA" id="ARBA00022649"/>
    </source>
</evidence>
<protein>
    <recommendedName>
        <fullName evidence="5">DUF1778 domain-containing protein</fullName>
    </recommendedName>
</protein>
<dbReference type="Proteomes" id="UP000005463">
    <property type="component" value="Unassembled WGS sequence"/>
</dbReference>
<dbReference type="PANTHER" id="PTHR35401:SF2">
    <property type="entry name" value="ABC-TYPE TRANSPORT SYSTEM"/>
    <property type="match status" value="1"/>
</dbReference>
<proteinExistence type="inferred from homology"/>
<dbReference type="GO" id="GO:0006355">
    <property type="term" value="P:regulation of DNA-templated transcription"/>
    <property type="evidence" value="ECO:0007669"/>
    <property type="project" value="InterPro"/>
</dbReference>
<dbReference type="PATRIC" id="fig|396596.7.peg.5509"/>
<reference evidence="3 4" key="1">
    <citation type="submission" date="2008-03" db="EMBL/GenBank/DDBJ databases">
        <title>Sequencing of the draft genome and assembly of Burkholderia ambifaria IOP40-10.</title>
        <authorList>
            <consortium name="US DOE Joint Genome Institute (JGI-PGF)"/>
            <person name="Copeland A."/>
            <person name="Lucas S."/>
            <person name="Lapidus A."/>
            <person name="Glavina del Rio T."/>
            <person name="Dalin E."/>
            <person name="Tice H."/>
            <person name="Bruce D."/>
            <person name="Goodwin L."/>
            <person name="Pitluck S."/>
            <person name="Larimer F."/>
            <person name="Land M.L."/>
            <person name="Hauser L."/>
            <person name="Tiedje J."/>
            <person name="Richardson P."/>
        </authorList>
    </citation>
    <scope>NUCLEOTIDE SEQUENCE [LARGE SCALE GENOMIC DNA]</scope>
    <source>
        <strain evidence="3 4">IOP40-10</strain>
    </source>
</reference>
<dbReference type="InterPro" id="IPR010985">
    <property type="entry name" value="Ribbon_hlx_hlx"/>
</dbReference>
<name>B1FDZ0_9BURK</name>
<dbReference type="SUPFAM" id="SSF47598">
    <property type="entry name" value="Ribbon-helix-helix"/>
    <property type="match status" value="1"/>
</dbReference>
<sequence>MATIRFEARIESGVHATIARAAEIQGRTIADFVIFAACEAAQKAIAETEVIRLSMSDSRRFANALISPPELADALKRAIADHDRQLRDV</sequence>
<accession>B1FDZ0</accession>
<dbReference type="AlphaFoldDB" id="B1FDZ0"/>
<evidence type="ECO:0000313" key="3">
    <source>
        <dbReference type="EMBL" id="EDT04202.1"/>
    </source>
</evidence>
<evidence type="ECO:0000313" key="4">
    <source>
        <dbReference type="Proteomes" id="UP000005463"/>
    </source>
</evidence>
<comment type="similarity">
    <text evidence="2">Belongs to the TacA antitoxin family.</text>
</comment>
<dbReference type="RefSeq" id="WP_006751443.1">
    <property type="nucleotide sequence ID" value="NZ_ABLC01000043.1"/>
</dbReference>
<dbReference type="Pfam" id="PF08681">
    <property type="entry name" value="TacA1"/>
    <property type="match status" value="1"/>
</dbReference>
<comment type="caution">
    <text evidence="3">The sequence shown here is derived from an EMBL/GenBank/DDBJ whole genome shotgun (WGS) entry which is preliminary data.</text>
</comment>
<keyword evidence="1" id="KW-1277">Toxin-antitoxin system</keyword>
<evidence type="ECO:0008006" key="5">
    <source>
        <dbReference type="Google" id="ProtNLM"/>
    </source>
</evidence>
<dbReference type="PANTHER" id="PTHR35401">
    <property type="entry name" value="COPG FAMILY HELIX-TURN-HELIX PROTEIN-RELATED-RELATED"/>
    <property type="match status" value="1"/>
</dbReference>
<gene>
    <name evidence="3" type="ORF">BamIOP4010DRAFT_2250</name>
</gene>
<organism evidence="3 4">
    <name type="scientific">Burkholderia ambifaria IOP40-10</name>
    <dbReference type="NCBI Taxonomy" id="396596"/>
    <lineage>
        <taxon>Bacteria</taxon>
        <taxon>Pseudomonadati</taxon>
        <taxon>Pseudomonadota</taxon>
        <taxon>Betaproteobacteria</taxon>
        <taxon>Burkholderiales</taxon>
        <taxon>Burkholderiaceae</taxon>
        <taxon>Burkholderia</taxon>
        <taxon>Burkholderia cepacia complex</taxon>
    </lineage>
</organism>